<feature type="transmembrane region" description="Helical" evidence="2">
    <location>
        <begin position="12"/>
        <end position="37"/>
    </location>
</feature>
<feature type="transmembrane region" description="Helical" evidence="2">
    <location>
        <begin position="49"/>
        <end position="70"/>
    </location>
</feature>
<organism evidence="6 7">
    <name type="scientific">Polyangium fumosum</name>
    <dbReference type="NCBI Taxonomy" id="889272"/>
    <lineage>
        <taxon>Bacteria</taxon>
        <taxon>Pseudomonadati</taxon>
        <taxon>Myxococcota</taxon>
        <taxon>Polyangia</taxon>
        <taxon>Polyangiales</taxon>
        <taxon>Polyangiaceae</taxon>
        <taxon>Polyangium</taxon>
    </lineage>
</organism>
<dbReference type="InterPro" id="IPR011055">
    <property type="entry name" value="Dup_hybrid_motif"/>
</dbReference>
<evidence type="ECO:0000259" key="3">
    <source>
        <dbReference type="Pfam" id="PF01464"/>
    </source>
</evidence>
<dbReference type="PANTHER" id="PTHR34978:SF3">
    <property type="entry name" value="SLR0241 PROTEIN"/>
    <property type="match status" value="1"/>
</dbReference>
<sequence length="648" mass="68329">MSLAHLASSPFVATLGLALLHFLWQGAVIALFLAATLASLPRSHAAARYTAACAALALMALAPPLTFAYFNAALAVDPFVPPNGWAPLSAPAEGGHPPLWPAIVVMAWVTGALFMSARIAVGLARLSSLIRHHTVPVSSALTVRFDKLARRLGVRSGVRLLGSDRVDVPMVIGWLRPVVLVPLAALTALPPSCLTALLAHELAHVRRFDFVTNILQSIVEAALFYHPAVHWVSRVARREREHLCDDDAVAVVGDPVRYARALAALEGMRARTPELALGSNGGSLVMRIRRLIDGTTPHAPTGRALAAPALALASTLGLALATLAACGGEQPAAVEKPGLTEAKAQAAALGIPWLPPAIARWESAIASSAQKHNVDPEAIAILTIVESCGDPQAKSSSGALGLMQLMPGTALSVAKELGIADHADERLLDPAYNLDLGASYFGKQLVEFGKKDPTRAFELSAAAYNGGEGRVRAWLDGKAELSEETEKYRALATGMWNERHAARSTTYDTWRERVRGKMASRSAHPLPGARVTLHFGGATPGQTSAPHEGVDLAAAPGTTVLAPLDGTVERIEKNTKGEPVLVLAHGRGIETRYRHLANVKAEVGKAVTRGDVLGEIGAPEGGPHVHFEVRDNGEAIDPARYLGQTAAP</sequence>
<gene>
    <name evidence="6" type="ORF">E8A74_51400</name>
</gene>
<protein>
    <submittedName>
        <fullName evidence="6">Uncharacterized protein</fullName>
    </submittedName>
</protein>
<dbReference type="InterPro" id="IPR052173">
    <property type="entry name" value="Beta-lactam_resp_regulator"/>
</dbReference>
<dbReference type="Gene3D" id="2.70.70.10">
    <property type="entry name" value="Glucose Permease (Domain IIA)"/>
    <property type="match status" value="1"/>
</dbReference>
<dbReference type="InterPro" id="IPR008756">
    <property type="entry name" value="Peptidase_M56"/>
</dbReference>
<name>A0A4U1I719_9BACT</name>
<evidence type="ECO:0000313" key="6">
    <source>
        <dbReference type="EMBL" id="TKC89025.1"/>
    </source>
</evidence>
<accession>A0A4U1I719</accession>
<dbReference type="CDD" id="cd07341">
    <property type="entry name" value="M56_BlaR1_MecR1_like"/>
    <property type="match status" value="1"/>
</dbReference>
<dbReference type="GO" id="GO:0000270">
    <property type="term" value="P:peptidoglycan metabolic process"/>
    <property type="evidence" value="ECO:0007669"/>
    <property type="project" value="InterPro"/>
</dbReference>
<keyword evidence="2" id="KW-0472">Membrane</keyword>
<evidence type="ECO:0000256" key="1">
    <source>
        <dbReference type="ARBA" id="ARBA00007734"/>
    </source>
</evidence>
<dbReference type="InterPro" id="IPR023346">
    <property type="entry name" value="Lysozyme-like_dom_sf"/>
</dbReference>
<feature type="transmembrane region" description="Helical" evidence="2">
    <location>
        <begin position="99"/>
        <end position="121"/>
    </location>
</feature>
<reference evidence="6 7" key="1">
    <citation type="submission" date="2019-04" db="EMBL/GenBank/DDBJ databases">
        <authorList>
            <person name="Li Y."/>
            <person name="Wang J."/>
        </authorList>
    </citation>
    <scope>NUCLEOTIDE SEQUENCE [LARGE SCALE GENOMIC DNA]</scope>
    <source>
        <strain evidence="6 7">DSM 14668</strain>
    </source>
</reference>
<evidence type="ECO:0000259" key="4">
    <source>
        <dbReference type="Pfam" id="PF01551"/>
    </source>
</evidence>
<dbReference type="Gene3D" id="1.10.530.10">
    <property type="match status" value="1"/>
</dbReference>
<evidence type="ECO:0000313" key="7">
    <source>
        <dbReference type="Proteomes" id="UP000309215"/>
    </source>
</evidence>
<comment type="similarity">
    <text evidence="1">Belongs to the transglycosylase Slt family.</text>
</comment>
<dbReference type="SUPFAM" id="SSF51261">
    <property type="entry name" value="Duplicated hybrid motif"/>
    <property type="match status" value="1"/>
</dbReference>
<dbReference type="InterPro" id="IPR008258">
    <property type="entry name" value="Transglycosylase_SLT_dom_1"/>
</dbReference>
<dbReference type="AlphaFoldDB" id="A0A4U1I719"/>
<proteinExistence type="inferred from homology"/>
<dbReference type="InterPro" id="IPR016047">
    <property type="entry name" value="M23ase_b-sheet_dom"/>
</dbReference>
<feature type="domain" description="Transglycosylase SLT" evidence="3">
    <location>
        <begin position="365"/>
        <end position="483"/>
    </location>
</feature>
<dbReference type="GO" id="GO:0008933">
    <property type="term" value="F:peptidoglycan lytic transglycosylase activity"/>
    <property type="evidence" value="ECO:0007669"/>
    <property type="project" value="InterPro"/>
</dbReference>
<dbReference type="PANTHER" id="PTHR34978">
    <property type="entry name" value="POSSIBLE SENSOR-TRANSDUCER PROTEIN BLAR"/>
    <property type="match status" value="1"/>
</dbReference>
<feature type="domain" description="M23ase beta-sheet core" evidence="4">
    <location>
        <begin position="546"/>
        <end position="638"/>
    </location>
</feature>
<dbReference type="GO" id="GO:0016020">
    <property type="term" value="C:membrane"/>
    <property type="evidence" value="ECO:0007669"/>
    <property type="project" value="InterPro"/>
</dbReference>
<dbReference type="RefSeq" id="WP_136936551.1">
    <property type="nucleotide sequence ID" value="NZ_SSMQ01000165.1"/>
</dbReference>
<dbReference type="Pfam" id="PF05569">
    <property type="entry name" value="Peptidase_M56"/>
    <property type="match status" value="1"/>
</dbReference>
<keyword evidence="7" id="KW-1185">Reference proteome</keyword>
<dbReference type="CDD" id="cd12797">
    <property type="entry name" value="M23_peptidase"/>
    <property type="match status" value="1"/>
</dbReference>
<feature type="domain" description="Peptidase M56" evidence="5">
    <location>
        <begin position="103"/>
        <end position="268"/>
    </location>
</feature>
<evidence type="ECO:0000256" key="2">
    <source>
        <dbReference type="SAM" id="Phobius"/>
    </source>
</evidence>
<dbReference type="PROSITE" id="PS00922">
    <property type="entry name" value="TRANSGLYCOSYLASE"/>
    <property type="match status" value="1"/>
</dbReference>
<comment type="caution">
    <text evidence="6">The sequence shown here is derived from an EMBL/GenBank/DDBJ whole genome shotgun (WGS) entry which is preliminary data.</text>
</comment>
<evidence type="ECO:0000259" key="5">
    <source>
        <dbReference type="Pfam" id="PF05569"/>
    </source>
</evidence>
<dbReference type="EMBL" id="SSMQ01000165">
    <property type="protein sequence ID" value="TKC89025.1"/>
    <property type="molecule type" value="Genomic_DNA"/>
</dbReference>
<dbReference type="Pfam" id="PF01464">
    <property type="entry name" value="SLT"/>
    <property type="match status" value="1"/>
</dbReference>
<dbReference type="InterPro" id="IPR000189">
    <property type="entry name" value="Transglyc_AS"/>
</dbReference>
<keyword evidence="2" id="KW-1133">Transmembrane helix</keyword>
<keyword evidence="2" id="KW-0812">Transmembrane</keyword>
<dbReference type="SUPFAM" id="SSF53955">
    <property type="entry name" value="Lysozyme-like"/>
    <property type="match status" value="1"/>
</dbReference>
<dbReference type="OrthoDB" id="15218at2"/>
<dbReference type="Pfam" id="PF01551">
    <property type="entry name" value="Peptidase_M23"/>
    <property type="match status" value="1"/>
</dbReference>
<dbReference type="Proteomes" id="UP000309215">
    <property type="component" value="Unassembled WGS sequence"/>
</dbReference>